<dbReference type="RefSeq" id="XP_028273090.1">
    <property type="nucleotide sequence ID" value="XM_028417289.1"/>
</dbReference>
<organism evidence="11 13">
    <name type="scientific">Parambassis ranga</name>
    <name type="common">Indian glassy fish</name>
    <dbReference type="NCBI Taxonomy" id="210632"/>
    <lineage>
        <taxon>Eukaryota</taxon>
        <taxon>Metazoa</taxon>
        <taxon>Chordata</taxon>
        <taxon>Craniata</taxon>
        <taxon>Vertebrata</taxon>
        <taxon>Euteleostomi</taxon>
        <taxon>Actinopterygii</taxon>
        <taxon>Neopterygii</taxon>
        <taxon>Teleostei</taxon>
        <taxon>Neoteleostei</taxon>
        <taxon>Acanthomorphata</taxon>
        <taxon>Ovalentaria</taxon>
        <taxon>Ambassidae</taxon>
        <taxon>Parambassis</taxon>
    </lineage>
</organism>
<dbReference type="RefSeq" id="XP_028273091.1">
    <property type="nucleotide sequence ID" value="XM_028417290.1"/>
</dbReference>
<evidence type="ECO:0000259" key="10">
    <source>
        <dbReference type="Pfam" id="PF00061"/>
    </source>
</evidence>
<evidence type="ECO:0000256" key="6">
    <source>
        <dbReference type="ARBA" id="ARBA00023157"/>
    </source>
</evidence>
<feature type="domain" description="Lipocalin/cytosolic fatty-acid binding" evidence="10">
    <location>
        <begin position="43"/>
        <end position="188"/>
    </location>
</feature>
<protein>
    <submittedName>
        <fullName evidence="12">Protein AMBP-like isoform X1</fullName>
    </submittedName>
    <submittedName>
        <fullName evidence="13">Protein AMBP-like isoform X2</fullName>
    </submittedName>
</protein>
<keyword evidence="6" id="KW-1015">Disulfide bond</keyword>
<evidence type="ECO:0000256" key="7">
    <source>
        <dbReference type="RuleBase" id="RU003695"/>
    </source>
</evidence>
<dbReference type="InterPro" id="IPR012674">
    <property type="entry name" value="Calycin"/>
</dbReference>
<dbReference type="PANTHER" id="PTHR46676">
    <property type="entry name" value="PROTEIN AMBP"/>
    <property type="match status" value="1"/>
</dbReference>
<evidence type="ECO:0000256" key="2">
    <source>
        <dbReference type="ARBA" id="ARBA00022525"/>
    </source>
</evidence>
<feature type="chain" id="PRO_5044651298" evidence="9">
    <location>
        <begin position="20"/>
        <end position="220"/>
    </location>
</feature>
<evidence type="ECO:0000256" key="4">
    <source>
        <dbReference type="ARBA" id="ARBA00022729"/>
    </source>
</evidence>
<dbReference type="PRINTS" id="PR01215">
    <property type="entry name" value="A1MCGLOBULIN"/>
</dbReference>
<dbReference type="Proteomes" id="UP000515145">
    <property type="component" value="Chromosome 12"/>
</dbReference>
<accession>A0A6P7JAD7</accession>
<dbReference type="InterPro" id="IPR000566">
    <property type="entry name" value="Lipocln_cytosolic_FA-bd_dom"/>
</dbReference>
<feature type="signal peptide" evidence="9">
    <location>
        <begin position="1"/>
        <end position="19"/>
    </location>
</feature>
<evidence type="ECO:0000256" key="3">
    <source>
        <dbReference type="ARBA" id="ARBA00022690"/>
    </source>
</evidence>
<evidence type="ECO:0000256" key="8">
    <source>
        <dbReference type="SAM" id="MobiDB-lite"/>
    </source>
</evidence>
<evidence type="ECO:0000313" key="11">
    <source>
        <dbReference type="Proteomes" id="UP000515145"/>
    </source>
</evidence>
<sequence length="220" mass="24887">MQRVLGLVSLLALARSAWTLQVVSVQPETLIQTQADFDLDKFTGKWYEVAVVSNCPHYMQRKRRNPMIPVIVFKHMTSKHNLTMTTTTLRNELCKETTTVLSLTNIPGRFFHHVAWIGADVDSFVVHTNYDEYAMMNVVSTEQPSGNKTTTVKLYSRTVDVRPALLDDFKSLAQQDGVSTDVIMNQYKGECPQGEQVAESIARPQSKRSVDTDRIPAQHE</sequence>
<evidence type="ECO:0000313" key="13">
    <source>
        <dbReference type="RefSeq" id="XP_028273091.1"/>
    </source>
</evidence>
<evidence type="ECO:0000256" key="1">
    <source>
        <dbReference type="ARBA" id="ARBA00004613"/>
    </source>
</evidence>
<keyword evidence="3" id="KW-0646">Protease inhibitor</keyword>
<evidence type="ECO:0000313" key="12">
    <source>
        <dbReference type="RefSeq" id="XP_028273090.1"/>
    </source>
</evidence>
<dbReference type="GeneID" id="114443348"/>
<proteinExistence type="inferred from homology"/>
<dbReference type="PROSITE" id="PS00213">
    <property type="entry name" value="LIPOCALIN"/>
    <property type="match status" value="1"/>
</dbReference>
<dbReference type="Pfam" id="PF00061">
    <property type="entry name" value="Lipocalin"/>
    <property type="match status" value="1"/>
</dbReference>
<name>A0A6P7JAD7_9TELE</name>
<dbReference type="InterPro" id="IPR029856">
    <property type="entry name" value="AMBP"/>
</dbReference>
<keyword evidence="5" id="KW-0722">Serine protease inhibitor</keyword>
<comment type="subcellular location">
    <subcellularLocation>
        <location evidence="1">Secreted</location>
    </subcellularLocation>
</comment>
<dbReference type="InterPro" id="IPR022272">
    <property type="entry name" value="Lipocalin_CS"/>
</dbReference>
<feature type="region of interest" description="Disordered" evidence="8">
    <location>
        <begin position="193"/>
        <end position="220"/>
    </location>
</feature>
<dbReference type="GO" id="GO:0004867">
    <property type="term" value="F:serine-type endopeptidase inhibitor activity"/>
    <property type="evidence" value="ECO:0007669"/>
    <property type="project" value="UniProtKB-KW"/>
</dbReference>
<dbReference type="OrthoDB" id="9949223at2759"/>
<dbReference type="InterPro" id="IPR002968">
    <property type="entry name" value="A1-microglobln"/>
</dbReference>
<gene>
    <name evidence="12 13" type="primary">LOC114443348</name>
</gene>
<dbReference type="Gene3D" id="2.40.128.20">
    <property type="match status" value="1"/>
</dbReference>
<comment type="similarity">
    <text evidence="7">Belongs to the calycin superfamily. Lipocalin family.</text>
</comment>
<dbReference type="AlphaFoldDB" id="A0A6P7JAD7"/>
<keyword evidence="4 9" id="KW-0732">Signal</keyword>
<feature type="compositionally biased region" description="Basic and acidic residues" evidence="8">
    <location>
        <begin position="208"/>
        <end position="220"/>
    </location>
</feature>
<dbReference type="PRINTS" id="PR00179">
    <property type="entry name" value="LIPOCALIN"/>
</dbReference>
<reference evidence="12 13" key="1">
    <citation type="submission" date="2025-04" db="UniProtKB">
        <authorList>
            <consortium name="RefSeq"/>
        </authorList>
    </citation>
    <scope>IDENTIFICATION</scope>
</reference>
<keyword evidence="11" id="KW-1185">Reference proteome</keyword>
<dbReference type="SUPFAM" id="SSF50814">
    <property type="entry name" value="Lipocalins"/>
    <property type="match status" value="1"/>
</dbReference>
<dbReference type="GO" id="GO:0005576">
    <property type="term" value="C:extracellular region"/>
    <property type="evidence" value="ECO:0007669"/>
    <property type="project" value="UniProtKB-SubCell"/>
</dbReference>
<keyword evidence="2" id="KW-0964">Secreted</keyword>
<evidence type="ECO:0000256" key="9">
    <source>
        <dbReference type="SAM" id="SignalP"/>
    </source>
</evidence>
<evidence type="ECO:0000256" key="5">
    <source>
        <dbReference type="ARBA" id="ARBA00022900"/>
    </source>
</evidence>
<dbReference type="PANTHER" id="PTHR46676:SF1">
    <property type="entry name" value="PROTEIN AMBP"/>
    <property type="match status" value="1"/>
</dbReference>